<dbReference type="InterPro" id="IPR041647">
    <property type="entry name" value="IRK_C"/>
</dbReference>
<feature type="domain" description="Potassium channel" evidence="2">
    <location>
        <begin position="84"/>
        <end position="151"/>
    </location>
</feature>
<dbReference type="RefSeq" id="WP_217794501.1">
    <property type="nucleotide sequence ID" value="NZ_JAHSPG010000018.1"/>
</dbReference>
<dbReference type="AlphaFoldDB" id="A0A9E2SC19"/>
<feature type="transmembrane region" description="Helical" evidence="1">
    <location>
        <begin position="63"/>
        <end position="85"/>
    </location>
</feature>
<keyword evidence="1" id="KW-0472">Membrane</keyword>
<reference evidence="4" key="1">
    <citation type="submission" date="2021-06" db="EMBL/GenBank/DDBJ databases">
        <authorList>
            <person name="Huq M.A."/>
        </authorList>
    </citation>
    <scope>NUCLEOTIDE SEQUENCE</scope>
    <source>
        <strain evidence="4">MAH-26</strain>
    </source>
</reference>
<keyword evidence="1" id="KW-0812">Transmembrane</keyword>
<feature type="domain" description="Inward rectifier potassium channel C-terminal" evidence="3">
    <location>
        <begin position="161"/>
        <end position="302"/>
    </location>
</feature>
<comment type="caution">
    <text evidence="4">The sequence shown here is derived from an EMBL/GenBank/DDBJ whole genome shotgun (WGS) entry which is preliminary data.</text>
</comment>
<dbReference type="GO" id="GO:0005886">
    <property type="term" value="C:plasma membrane"/>
    <property type="evidence" value="ECO:0007669"/>
    <property type="project" value="TreeGrafter"/>
</dbReference>
<dbReference type="GO" id="GO:1990573">
    <property type="term" value="P:potassium ion import across plasma membrane"/>
    <property type="evidence" value="ECO:0007669"/>
    <property type="project" value="TreeGrafter"/>
</dbReference>
<evidence type="ECO:0000313" key="5">
    <source>
        <dbReference type="Proteomes" id="UP000812270"/>
    </source>
</evidence>
<dbReference type="Pfam" id="PF17655">
    <property type="entry name" value="IRK_C"/>
    <property type="match status" value="1"/>
</dbReference>
<dbReference type="InterPro" id="IPR013099">
    <property type="entry name" value="K_chnl_dom"/>
</dbReference>
<dbReference type="GO" id="GO:0005242">
    <property type="term" value="F:inward rectifier potassium channel activity"/>
    <property type="evidence" value="ECO:0007669"/>
    <property type="project" value="InterPro"/>
</dbReference>
<sequence length="319" mass="36258">MALHKLNPFSKTNNDTGFGTNASNYGGRFINKDGTFNLQREGVPFFKRFNVYHLLINMPSWKFAIVLVAFFITINLAYTLLYLALGINGLQGYMSTDKWSRIKEIFFFSTETFTTVGYGRVNPISDGSNIVAAFEAMTGFLSFAIATGLFFGRFAKPRAFLSFSDNAVIAPYQDITGLMFRFACYKDGHTLTNVEVRVSLALLSNENGENVYKFFDLPLERKQADSLPMNFTVVHPINDQSPLYGFTLDDLKTSDFEIYVLVKAFNDVYSTNVLQRTSYTYDEVEFDVKFVPMYRESDDGKTTILEMHKLNAYAEANKK</sequence>
<evidence type="ECO:0000259" key="2">
    <source>
        <dbReference type="Pfam" id="PF07885"/>
    </source>
</evidence>
<dbReference type="EMBL" id="JAHSPG010000018">
    <property type="protein sequence ID" value="MBV4360231.1"/>
    <property type="molecule type" value="Genomic_DNA"/>
</dbReference>
<feature type="transmembrane region" description="Helical" evidence="1">
    <location>
        <begin position="130"/>
        <end position="151"/>
    </location>
</feature>
<gene>
    <name evidence="4" type="ORF">KTO63_23905</name>
</gene>
<dbReference type="Proteomes" id="UP000812270">
    <property type="component" value="Unassembled WGS sequence"/>
</dbReference>
<protein>
    <submittedName>
        <fullName evidence="4">Transporter</fullName>
    </submittedName>
</protein>
<name>A0A9E2SC19_9BACT</name>
<keyword evidence="5" id="KW-1185">Reference proteome</keyword>
<evidence type="ECO:0000256" key="1">
    <source>
        <dbReference type="SAM" id="Phobius"/>
    </source>
</evidence>
<evidence type="ECO:0000259" key="3">
    <source>
        <dbReference type="Pfam" id="PF17655"/>
    </source>
</evidence>
<keyword evidence="1" id="KW-1133">Transmembrane helix</keyword>
<dbReference type="GO" id="GO:0034765">
    <property type="term" value="P:regulation of monoatomic ion transmembrane transport"/>
    <property type="evidence" value="ECO:0007669"/>
    <property type="project" value="TreeGrafter"/>
</dbReference>
<dbReference type="InterPro" id="IPR016449">
    <property type="entry name" value="K_chnl_inward-rec_Kir"/>
</dbReference>
<dbReference type="PANTHER" id="PTHR11767">
    <property type="entry name" value="INWARD RECTIFIER POTASSIUM CHANNEL"/>
    <property type="match status" value="1"/>
</dbReference>
<accession>A0A9E2SC19</accession>
<evidence type="ECO:0000313" key="4">
    <source>
        <dbReference type="EMBL" id="MBV4360231.1"/>
    </source>
</evidence>
<dbReference type="Pfam" id="PF07885">
    <property type="entry name" value="Ion_trans_2"/>
    <property type="match status" value="1"/>
</dbReference>
<proteinExistence type="predicted"/>
<organism evidence="4 5">
    <name type="scientific">Pinibacter aurantiacus</name>
    <dbReference type="NCBI Taxonomy" id="2851599"/>
    <lineage>
        <taxon>Bacteria</taxon>
        <taxon>Pseudomonadati</taxon>
        <taxon>Bacteroidota</taxon>
        <taxon>Chitinophagia</taxon>
        <taxon>Chitinophagales</taxon>
        <taxon>Chitinophagaceae</taxon>
        <taxon>Pinibacter</taxon>
    </lineage>
</organism>